<evidence type="ECO:0000256" key="6">
    <source>
        <dbReference type="ARBA" id="ARBA00023136"/>
    </source>
</evidence>
<evidence type="ECO:0000256" key="2">
    <source>
        <dbReference type="ARBA" id="ARBA00022448"/>
    </source>
</evidence>
<comment type="subcellular location">
    <subcellularLocation>
        <location evidence="1 7">Cell membrane</location>
        <topology evidence="1 7">Multi-pass membrane protein</topology>
    </subcellularLocation>
</comment>
<keyword evidence="10" id="KW-1185">Reference proteome</keyword>
<dbReference type="CDD" id="cd06261">
    <property type="entry name" value="TM_PBP2"/>
    <property type="match status" value="1"/>
</dbReference>
<dbReference type="Gene3D" id="1.10.3720.10">
    <property type="entry name" value="MetI-like"/>
    <property type="match status" value="1"/>
</dbReference>
<proteinExistence type="inferred from homology"/>
<feature type="transmembrane region" description="Helical" evidence="7">
    <location>
        <begin position="12"/>
        <end position="31"/>
    </location>
</feature>
<reference evidence="10" key="1">
    <citation type="journal article" date="2019" name="Int. J. Syst. Evol. Microbiol.">
        <title>The Global Catalogue of Microorganisms (GCM) 10K type strain sequencing project: providing services to taxonomists for standard genome sequencing and annotation.</title>
        <authorList>
            <consortium name="The Broad Institute Genomics Platform"/>
            <consortium name="The Broad Institute Genome Sequencing Center for Infectious Disease"/>
            <person name="Wu L."/>
            <person name="Ma J."/>
        </authorList>
    </citation>
    <scope>NUCLEOTIDE SEQUENCE [LARGE SCALE GENOMIC DNA]</scope>
    <source>
        <strain evidence="10">DT43</strain>
    </source>
</reference>
<name>A0ABW0UH13_9STRE</name>
<keyword evidence="5 7" id="KW-1133">Transmembrane helix</keyword>
<dbReference type="PANTHER" id="PTHR43744">
    <property type="entry name" value="ABC TRANSPORTER PERMEASE PROTEIN MG189-RELATED-RELATED"/>
    <property type="match status" value="1"/>
</dbReference>
<feature type="transmembrane region" description="Helical" evidence="7">
    <location>
        <begin position="183"/>
        <end position="204"/>
    </location>
</feature>
<evidence type="ECO:0000256" key="1">
    <source>
        <dbReference type="ARBA" id="ARBA00004651"/>
    </source>
</evidence>
<evidence type="ECO:0000313" key="10">
    <source>
        <dbReference type="Proteomes" id="UP001596110"/>
    </source>
</evidence>
<accession>A0ABW0UH13</accession>
<dbReference type="Proteomes" id="UP001596110">
    <property type="component" value="Unassembled WGS sequence"/>
</dbReference>
<dbReference type="SUPFAM" id="SSF161098">
    <property type="entry name" value="MetI-like"/>
    <property type="match status" value="1"/>
</dbReference>
<dbReference type="Pfam" id="PF00528">
    <property type="entry name" value="BPD_transp_1"/>
    <property type="match status" value="1"/>
</dbReference>
<comment type="similarity">
    <text evidence="7">Belongs to the binding-protein-dependent transport system permease family.</text>
</comment>
<protein>
    <submittedName>
        <fullName evidence="9">Carbohydrate ABC transporter permease</fullName>
    </submittedName>
</protein>
<feature type="transmembrane region" description="Helical" evidence="7">
    <location>
        <begin position="240"/>
        <end position="262"/>
    </location>
</feature>
<dbReference type="EMBL" id="JBHSOJ010000033">
    <property type="protein sequence ID" value="MFC5632180.1"/>
    <property type="molecule type" value="Genomic_DNA"/>
</dbReference>
<evidence type="ECO:0000256" key="5">
    <source>
        <dbReference type="ARBA" id="ARBA00022989"/>
    </source>
</evidence>
<dbReference type="RefSeq" id="WP_156805954.1">
    <property type="nucleotide sequence ID" value="NZ_JBHSOJ010000033.1"/>
</dbReference>
<feature type="transmembrane region" description="Helical" evidence="7">
    <location>
        <begin position="77"/>
        <end position="96"/>
    </location>
</feature>
<dbReference type="PANTHER" id="PTHR43744:SF12">
    <property type="entry name" value="ABC TRANSPORTER PERMEASE PROTEIN MG189-RELATED"/>
    <property type="match status" value="1"/>
</dbReference>
<feature type="transmembrane region" description="Helical" evidence="7">
    <location>
        <begin position="141"/>
        <end position="162"/>
    </location>
</feature>
<evidence type="ECO:0000256" key="4">
    <source>
        <dbReference type="ARBA" id="ARBA00022692"/>
    </source>
</evidence>
<evidence type="ECO:0000256" key="7">
    <source>
        <dbReference type="RuleBase" id="RU363032"/>
    </source>
</evidence>
<evidence type="ECO:0000313" key="9">
    <source>
        <dbReference type="EMBL" id="MFC5632180.1"/>
    </source>
</evidence>
<evidence type="ECO:0000256" key="3">
    <source>
        <dbReference type="ARBA" id="ARBA00022475"/>
    </source>
</evidence>
<evidence type="ECO:0000259" key="8">
    <source>
        <dbReference type="PROSITE" id="PS50928"/>
    </source>
</evidence>
<dbReference type="InterPro" id="IPR000515">
    <property type="entry name" value="MetI-like"/>
</dbReference>
<comment type="caution">
    <text evidence="9">The sequence shown here is derived from an EMBL/GenBank/DDBJ whole genome shotgun (WGS) entry which is preliminary data.</text>
</comment>
<dbReference type="InterPro" id="IPR035906">
    <property type="entry name" value="MetI-like_sf"/>
</dbReference>
<feature type="domain" description="ABC transmembrane type-1" evidence="8">
    <location>
        <begin position="73"/>
        <end position="262"/>
    </location>
</feature>
<keyword evidence="6 7" id="KW-0472">Membrane</keyword>
<organism evidence="9 10">
    <name type="scientific">Streptococcus caledonicus</name>
    <dbReference type="NCBI Taxonomy" id="2614158"/>
    <lineage>
        <taxon>Bacteria</taxon>
        <taxon>Bacillati</taxon>
        <taxon>Bacillota</taxon>
        <taxon>Bacilli</taxon>
        <taxon>Lactobacillales</taxon>
        <taxon>Streptococcaceae</taxon>
        <taxon>Streptococcus</taxon>
    </lineage>
</organism>
<keyword evidence="4 7" id="KW-0812">Transmembrane</keyword>
<sequence length="277" mass="31106">MKQSKTAQRISFIILAVVCLVWILPLIWAVFTSFKSQNEIASSGFHLLPKEWTLSNYTTLLNNSEASPVFQWFTNSLIISTTFMVLTVFVTAFAAYGFTRLEWPGRDFIFSILLGSMMFPTVINLIPNFKIISSLGWSNTFLAVIIPGVAGVYNLFLVRQFMKAIPLGLDESAMIDGANEFQIFWYIILPLIKPVLLVVALFSFTNSWNDFLWPSIVMSDVSQMPITPGLQLLQGQYQTFPGLATAGAILALLPTFLLYLVAQKYFMQSMSLQSGMK</sequence>
<dbReference type="PROSITE" id="PS50928">
    <property type="entry name" value="ABC_TM1"/>
    <property type="match status" value="1"/>
</dbReference>
<keyword evidence="3" id="KW-1003">Cell membrane</keyword>
<feature type="transmembrane region" description="Helical" evidence="7">
    <location>
        <begin position="108"/>
        <end position="129"/>
    </location>
</feature>
<keyword evidence="2 7" id="KW-0813">Transport</keyword>
<gene>
    <name evidence="9" type="ORF">ACFPQ3_11670</name>
</gene>